<proteinExistence type="predicted"/>
<keyword evidence="4" id="KW-1185">Reference proteome</keyword>
<sequence>MQDLSIEEKAIYTYNENIMFFQATQPELFNKIDSLTHAIEKKFHHERYSLEYKDDYFDVMEIKSEKYLYTLNSIKHAKVIAKSVDFTKTGNVYETFYNVTISDEFAKELEEQGIANNSYSGAASLISYSNKNADKTTHMKKLYKFIFLGTGLGLHLSEVHKKINSNVYFIVEDDLELFRLSLFVTNYKELTNNGAELVFSIFDEDTEFRKKTNIFLNKQFVYNHYIKFFHLLSHSEKKLKHLQSTIVGQTYLTFNYSALSISILRPLIHLQNGYKLLDIKSSYATSQLAKKPVLLLGAGPSFQNNIEWIQQNHKKFIVVAVSALLSKLEELNIKPDIITHVHGFSDALPHIQKIKDISFFDKTIALFGGFTEPAFLKYFKQENIYIFEGSSRYKHGHGGLTSSNIGSLSFALLLSLDSKEMYLLGLDFALDQESGQTHSNTHEYVGNIKLEEDDELGGELVYKKSVLKVKGNLREEVFTTLLMDGWKTECNMLSRNFKKENMHTYNFSDGAYIDDTIATNIDDFNTDALSTINKDKLYDSLTKTFNEKSENFLNEDEMKDLQKRLDYCNDIIEVIQKHIESNHHNLDHYHYNILGVFQELLAETPDSTTSDMDYIITMYMQFVSGYIFDLINTQEITNHKKLIKHLDRVVMPQIIRVIEYFKEIIQDYIEYQKDK</sequence>
<reference evidence="3" key="2">
    <citation type="submission" date="2021-04" db="EMBL/GenBank/DDBJ databases">
        <title>Isolation and characterization of a novel species of the genus Sulfurimonas.</title>
        <authorList>
            <person name="Fukui M."/>
        </authorList>
    </citation>
    <scope>NUCLEOTIDE SEQUENCE</scope>
    <source>
        <strain evidence="3">H1576</strain>
    </source>
</reference>
<dbReference type="RefSeq" id="WP_207562015.1">
    <property type="nucleotide sequence ID" value="NZ_CP046072.1"/>
</dbReference>
<dbReference type="EMBL" id="CP046072">
    <property type="protein sequence ID" value="QSZ40736.1"/>
    <property type="molecule type" value="Genomic_DNA"/>
</dbReference>
<dbReference type="KEGG" id="saqt:GJV85_00905"/>
<dbReference type="Pfam" id="PF01973">
    <property type="entry name" value="MptE-like"/>
    <property type="match status" value="1"/>
</dbReference>
<evidence type="ECO:0000259" key="2">
    <source>
        <dbReference type="Pfam" id="PF20157"/>
    </source>
</evidence>
<accession>A0A975AY58</accession>
<evidence type="ECO:0000259" key="1">
    <source>
        <dbReference type="Pfam" id="PF01973"/>
    </source>
</evidence>
<reference evidence="3" key="1">
    <citation type="submission" date="2019-11" db="EMBL/GenBank/DDBJ databases">
        <authorList>
            <person name="Kojima H."/>
        </authorList>
    </citation>
    <scope>NUCLEOTIDE SEQUENCE</scope>
    <source>
        <strain evidence="3">H1576</strain>
    </source>
</reference>
<feature type="domain" description="Glycosyltransferase Maf N-terminal" evidence="2">
    <location>
        <begin position="14"/>
        <end position="225"/>
    </location>
</feature>
<organism evidence="3 4">
    <name type="scientific">Sulfurimonas aquatica</name>
    <dbReference type="NCBI Taxonomy" id="2672570"/>
    <lineage>
        <taxon>Bacteria</taxon>
        <taxon>Pseudomonadati</taxon>
        <taxon>Campylobacterota</taxon>
        <taxon>Epsilonproteobacteria</taxon>
        <taxon>Campylobacterales</taxon>
        <taxon>Sulfurimonadaceae</taxon>
        <taxon>Sulfurimonas</taxon>
    </lineage>
</organism>
<evidence type="ECO:0000313" key="3">
    <source>
        <dbReference type="EMBL" id="QSZ40736.1"/>
    </source>
</evidence>
<gene>
    <name evidence="3" type="ORF">GJV85_00905</name>
</gene>
<dbReference type="InterPro" id="IPR002826">
    <property type="entry name" value="MptE-like"/>
</dbReference>
<dbReference type="InterPro" id="IPR045376">
    <property type="entry name" value="Maf_N"/>
</dbReference>
<dbReference type="Proteomes" id="UP000671852">
    <property type="component" value="Chromosome"/>
</dbReference>
<protein>
    <submittedName>
        <fullName evidence="3">DUF115 domain-containing protein</fullName>
    </submittedName>
</protein>
<name>A0A975AY58_9BACT</name>
<dbReference type="PANTHER" id="PTHR41786:SF1">
    <property type="entry name" value="6-HYDROXYMETHYLPTERIN DIPHOSPHOKINASE MPTE-LIKE DOMAIN-CONTAINING PROTEIN"/>
    <property type="match status" value="1"/>
</dbReference>
<dbReference type="AlphaFoldDB" id="A0A975AY58"/>
<dbReference type="Pfam" id="PF20157">
    <property type="entry name" value="Maf_flag10_N"/>
    <property type="match status" value="1"/>
</dbReference>
<evidence type="ECO:0000313" key="4">
    <source>
        <dbReference type="Proteomes" id="UP000671852"/>
    </source>
</evidence>
<feature type="domain" description="6-hydroxymethylpterin diphosphokinase MptE-like" evidence="1">
    <location>
        <begin position="276"/>
        <end position="431"/>
    </location>
</feature>
<dbReference type="PANTHER" id="PTHR41786">
    <property type="entry name" value="MOTILITY ACCESSORY FACTOR MAF"/>
    <property type="match status" value="1"/>
</dbReference>